<keyword evidence="2" id="KW-0547">Nucleotide-binding</keyword>
<protein>
    <submittedName>
        <fullName evidence="8">Terminase</fullName>
    </submittedName>
</protein>
<feature type="region of interest" description="Disordered" evidence="5">
    <location>
        <begin position="125"/>
        <end position="174"/>
    </location>
</feature>
<evidence type="ECO:0000259" key="7">
    <source>
        <dbReference type="Pfam" id="PF17289"/>
    </source>
</evidence>
<dbReference type="InterPro" id="IPR027417">
    <property type="entry name" value="P-loop_NTPase"/>
</dbReference>
<dbReference type="Gene3D" id="3.30.420.240">
    <property type="match status" value="1"/>
</dbReference>
<evidence type="ECO:0000256" key="3">
    <source>
        <dbReference type="ARBA" id="ARBA00022840"/>
    </source>
</evidence>
<keyword evidence="1" id="KW-1188">Viral release from host cell</keyword>
<feature type="domain" description="Terminase ATPase subunit N-terminal" evidence="6">
    <location>
        <begin position="42"/>
        <end position="99"/>
    </location>
</feature>
<evidence type="ECO:0000256" key="5">
    <source>
        <dbReference type="SAM" id="MobiDB-lite"/>
    </source>
</evidence>
<dbReference type="Pfam" id="PF17289">
    <property type="entry name" value="Terminase_6C"/>
    <property type="match status" value="1"/>
</dbReference>
<evidence type="ECO:0000313" key="8">
    <source>
        <dbReference type="EMBL" id="QMP23899.1"/>
    </source>
</evidence>
<accession>A0A7D7JW18</accession>
<dbReference type="RefSeq" id="YP_010109753.1">
    <property type="nucleotide sequence ID" value="NC_055862.1"/>
</dbReference>
<evidence type="ECO:0000256" key="2">
    <source>
        <dbReference type="ARBA" id="ARBA00022741"/>
    </source>
</evidence>
<dbReference type="InterPro" id="IPR035421">
    <property type="entry name" value="Terminase_6C"/>
</dbReference>
<organism evidence="8 9">
    <name type="scientific">Vibrio phage ValB1MD-2</name>
    <dbReference type="NCBI Taxonomy" id="2759177"/>
    <lineage>
        <taxon>Viruses</taxon>
        <taxon>Duplodnaviria</taxon>
        <taxon>Heunggongvirae</taxon>
        <taxon>Uroviricota</taxon>
        <taxon>Caudoviricetes</taxon>
        <taxon>Peduoviridae</taxon>
        <taxon>Valbvirus</taxon>
        <taxon>Valbvirus ValB1MD2</taxon>
    </lineage>
</organism>
<reference evidence="8 9" key="1">
    <citation type="submission" date="2020-06" db="EMBL/GenBank/DDBJ databases">
        <authorList>
            <person name="Li C."/>
        </authorList>
    </citation>
    <scope>NUCLEOTIDE SEQUENCE [LARGE SCALE GENOMIC DNA]</scope>
</reference>
<evidence type="ECO:0000256" key="4">
    <source>
        <dbReference type="ARBA" id="ARBA00023219"/>
    </source>
</evidence>
<keyword evidence="3" id="KW-0067">ATP-binding</keyword>
<dbReference type="Gene3D" id="3.40.50.300">
    <property type="entry name" value="P-loop containing nucleotide triphosphate hydrolases"/>
    <property type="match status" value="1"/>
</dbReference>
<name>A0A7D7JW18_9CAUD</name>
<dbReference type="GeneID" id="65128038"/>
<dbReference type="KEGG" id="vg:65128038"/>
<evidence type="ECO:0000256" key="1">
    <source>
        <dbReference type="ARBA" id="ARBA00022612"/>
    </source>
</evidence>
<dbReference type="Pfam" id="PF06056">
    <property type="entry name" value="Terminase_5"/>
    <property type="match status" value="1"/>
</dbReference>
<proteinExistence type="predicted"/>
<sequence>MSFQLLQFLVIRIHLLSEFIRTLLSHLQVFGAYDALMAYSPEIRQAARALYLKAWTPREIATELNLNNERIIYYWADKFGWRDMLREQTIDEAIANRIQTLLELVDPSKNQLDMLDRLIKHHAALKKQRAQEKQQGEQPLNTGNKKHDGTNSRNSQKSSSNSKSTKKRKSKKNDISELSEDDFVTWHDSLFAYQHVMRNNIKQRIRNILKSRQIGATYYFSGEALEDAILTGDNQIFLSASRAQAEVFRSYIIAIAKEFLDIELTGNPIILSNGAELRFLSTNSKTAQSYHGHVYVDEYFWIPKFDELNKLASAMATHKKWRKTYFSTPSSKMHQAYPFWTGDQWRKGRDSRAKIEFPTFDEYRDGGVLCPDKQWRYVVTIEDAAAGGCELFDIEELKDEYSKDDFDNLFMCIFVDGSLSVFKFSDLEKGMVDSAHWQDFKPKTKSPFAGREVWLGYDPSRTRDNACLVVIAPPAVAGEKFRVLEKHYWKGLNFQYHVSEIEKVFQRYKVTYIGVDTTGIGGGVWDLIKKKHPREAHAIHYSNENKNRLVMKMIDIVEAKRLQFDAEHKDIAMAFMAIKRVPTNSGNAMTFKAERSETTGHADAFWAISHAIINEPLDHNTPTKSTWATAA</sequence>
<keyword evidence="9" id="KW-1185">Reference proteome</keyword>
<dbReference type="EMBL" id="MT662115">
    <property type="protein sequence ID" value="QMP23899.1"/>
    <property type="molecule type" value="Genomic_DNA"/>
</dbReference>
<dbReference type="Proteomes" id="UP000515246">
    <property type="component" value="Segment"/>
</dbReference>
<dbReference type="Pfam" id="PF03237">
    <property type="entry name" value="Terminase_6N"/>
    <property type="match status" value="1"/>
</dbReference>
<evidence type="ECO:0000259" key="6">
    <source>
        <dbReference type="Pfam" id="PF06056"/>
    </source>
</evidence>
<feature type="domain" description="Terminase large subunit gp17-like C-terminal" evidence="7">
    <location>
        <begin position="456"/>
        <end position="614"/>
    </location>
</feature>
<evidence type="ECO:0000313" key="9">
    <source>
        <dbReference type="Proteomes" id="UP000515246"/>
    </source>
</evidence>
<dbReference type="GO" id="GO:0005524">
    <property type="term" value="F:ATP binding"/>
    <property type="evidence" value="ECO:0007669"/>
    <property type="project" value="UniProtKB-KW"/>
</dbReference>
<keyword evidence="4" id="KW-0231">Viral genome packaging</keyword>
<dbReference type="InterPro" id="IPR010332">
    <property type="entry name" value="ATPase_terminase-su_N"/>
</dbReference>
<feature type="compositionally biased region" description="Low complexity" evidence="5">
    <location>
        <begin position="151"/>
        <end position="163"/>
    </location>
</feature>